<dbReference type="RefSeq" id="WP_380510111.1">
    <property type="nucleotide sequence ID" value="NZ_JBHEZX010000007.1"/>
</dbReference>
<sequence length="86" mass="9291">MQLVDTVTGSVAALTCGEKGWQVRESGPLRLWGAVETVLDDYDGAGCPPPETFRLGIDLTGQYLRHPRMSELSLAKGDSEAQKSIN</sequence>
<name>A0ABV6VBK7_9ACTN</name>
<gene>
    <name evidence="1" type="ORF">ACEZDG_17750</name>
</gene>
<evidence type="ECO:0000313" key="2">
    <source>
        <dbReference type="Proteomes" id="UP001592582"/>
    </source>
</evidence>
<protein>
    <submittedName>
        <fullName evidence="1">Uncharacterized protein</fullName>
    </submittedName>
</protein>
<evidence type="ECO:0000313" key="1">
    <source>
        <dbReference type="EMBL" id="MFC1411108.1"/>
    </source>
</evidence>
<proteinExistence type="predicted"/>
<organism evidence="1 2">
    <name type="scientific">Streptacidiphilus alkalitolerans</name>
    <dbReference type="NCBI Taxonomy" id="3342712"/>
    <lineage>
        <taxon>Bacteria</taxon>
        <taxon>Bacillati</taxon>
        <taxon>Actinomycetota</taxon>
        <taxon>Actinomycetes</taxon>
        <taxon>Kitasatosporales</taxon>
        <taxon>Streptomycetaceae</taxon>
        <taxon>Streptacidiphilus</taxon>
    </lineage>
</organism>
<comment type="caution">
    <text evidence="1">The sequence shown here is derived from an EMBL/GenBank/DDBJ whole genome shotgun (WGS) entry which is preliminary data.</text>
</comment>
<dbReference type="EMBL" id="JBHEZX010000007">
    <property type="protein sequence ID" value="MFC1411108.1"/>
    <property type="molecule type" value="Genomic_DNA"/>
</dbReference>
<keyword evidence="2" id="KW-1185">Reference proteome</keyword>
<dbReference type="Proteomes" id="UP001592582">
    <property type="component" value="Unassembled WGS sequence"/>
</dbReference>
<accession>A0ABV6VBK7</accession>
<reference evidence="1 2" key="1">
    <citation type="submission" date="2024-09" db="EMBL/GenBank/DDBJ databases">
        <authorList>
            <person name="Lee S.D."/>
        </authorList>
    </citation>
    <scope>NUCLEOTIDE SEQUENCE [LARGE SCALE GENOMIC DNA]</scope>
    <source>
        <strain evidence="1 2">N1-1</strain>
    </source>
</reference>